<keyword evidence="8 9" id="KW-0472">Membrane</keyword>
<feature type="domain" description="ABC transmembrane type-1" evidence="11">
    <location>
        <begin position="201"/>
        <end position="420"/>
    </location>
</feature>
<dbReference type="FunFam" id="1.10.3720.10:FF:000036">
    <property type="entry name" value="Maltodextrin ABC transporter, permease protein"/>
    <property type="match status" value="1"/>
</dbReference>
<dbReference type="AlphaFoldDB" id="A0A1X7HPT5"/>
<protein>
    <recommendedName>
        <fullName evidence="10">Maltose/maltodextrin transport system permease protein</fullName>
    </recommendedName>
</protein>
<organism evidence="12 13">
    <name type="scientific">Paenibacillus uliginis N3/975</name>
    <dbReference type="NCBI Taxonomy" id="1313296"/>
    <lineage>
        <taxon>Bacteria</taxon>
        <taxon>Bacillati</taxon>
        <taxon>Bacillota</taxon>
        <taxon>Bacilli</taxon>
        <taxon>Bacillales</taxon>
        <taxon>Paenibacillaceae</taxon>
        <taxon>Paenibacillus</taxon>
    </lineage>
</organism>
<evidence type="ECO:0000313" key="13">
    <source>
        <dbReference type="Proteomes" id="UP000192940"/>
    </source>
</evidence>
<dbReference type="GO" id="GO:0042956">
    <property type="term" value="P:maltodextrin transmembrane transport"/>
    <property type="evidence" value="ECO:0007669"/>
    <property type="project" value="TreeGrafter"/>
</dbReference>
<feature type="transmembrane region" description="Helical" evidence="9">
    <location>
        <begin position="43"/>
        <end position="66"/>
    </location>
</feature>
<dbReference type="InterPro" id="IPR035906">
    <property type="entry name" value="MetI-like_sf"/>
</dbReference>
<feature type="transmembrane region" description="Helical" evidence="9">
    <location>
        <begin position="290"/>
        <end position="315"/>
    </location>
</feature>
<dbReference type="CDD" id="cd06261">
    <property type="entry name" value="TM_PBP2"/>
    <property type="match status" value="1"/>
</dbReference>
<dbReference type="GO" id="GO:1990060">
    <property type="term" value="C:maltose transport complex"/>
    <property type="evidence" value="ECO:0007669"/>
    <property type="project" value="TreeGrafter"/>
</dbReference>
<comment type="similarity">
    <text evidence="2 10">Belongs to the binding-protein-dependent transport system permease family. MalFG subfamily.</text>
</comment>
<evidence type="ECO:0000313" key="12">
    <source>
        <dbReference type="EMBL" id="SMF90677.1"/>
    </source>
</evidence>
<keyword evidence="6 9" id="KW-0812">Transmembrane</keyword>
<comment type="function">
    <text evidence="10">Part of the ABC transporter complex MalEFGK involved in maltose/maltodextrin import. Probably responsible for the translocation of the substrate across the membrane.</text>
</comment>
<dbReference type="SUPFAM" id="SSF161098">
    <property type="entry name" value="MetI-like"/>
    <property type="match status" value="1"/>
</dbReference>
<feature type="transmembrane region" description="Helical" evidence="9">
    <location>
        <begin position="205"/>
        <end position="227"/>
    </location>
</feature>
<evidence type="ECO:0000256" key="2">
    <source>
        <dbReference type="ARBA" id="ARBA00009047"/>
    </source>
</evidence>
<dbReference type="EMBL" id="LT840184">
    <property type="protein sequence ID" value="SMF90677.1"/>
    <property type="molecule type" value="Genomic_DNA"/>
</dbReference>
<keyword evidence="7 9" id="KW-1133">Transmembrane helix</keyword>
<dbReference type="Pfam" id="PF00528">
    <property type="entry name" value="BPD_transp_1"/>
    <property type="match status" value="1"/>
</dbReference>
<evidence type="ECO:0000259" key="11">
    <source>
        <dbReference type="PROSITE" id="PS50928"/>
    </source>
</evidence>
<evidence type="ECO:0000256" key="10">
    <source>
        <dbReference type="RuleBase" id="RU367050"/>
    </source>
</evidence>
<evidence type="ECO:0000256" key="8">
    <source>
        <dbReference type="ARBA" id="ARBA00023136"/>
    </source>
</evidence>
<dbReference type="PROSITE" id="PS50928">
    <property type="entry name" value="ABC_TM1"/>
    <property type="match status" value="1"/>
</dbReference>
<evidence type="ECO:0000256" key="3">
    <source>
        <dbReference type="ARBA" id="ARBA00022448"/>
    </source>
</evidence>
<name>A0A1X7HPT5_9BACL</name>
<evidence type="ECO:0000256" key="5">
    <source>
        <dbReference type="ARBA" id="ARBA00022597"/>
    </source>
</evidence>
<dbReference type="GO" id="GO:0015423">
    <property type="term" value="F:ABC-type maltose transporter activity"/>
    <property type="evidence" value="ECO:0007669"/>
    <property type="project" value="TreeGrafter"/>
</dbReference>
<dbReference type="STRING" id="1313296.SAMN05661091_5182"/>
<proteinExistence type="inferred from homology"/>
<sequence>MGEPQTRTDKPKTSSHNAKLAMLLSGIPGLGQLYNRRYIKGSLFFVLFLSFFFVFADFLNIGYWGLWTLGTLQGVDDSRSLLIQGIISIILTIFFVIFYWINLTDARNDALKIREGWKVTTLREGYRQAWDKGVPYLFVGPGIFMVTFVLILPLLFMVSLAFTNYNIYNSPPRHLLDWVGFENFKNIFSIPIWRNTFFSVLSWTLVWTFVASTLQIALALFLAVIVNDKRVKFKKFIRTMLILPWAVPSFVSILVFAAMFNDQFGAVNRQILGPLGLSIPWMSDPLWTKVAIIIIQVWLGFSFVFALFTGVLQSISGDWYEAAEVDGASKWQRFRFITLPHVLFATAPLLIMQYTGNFNNFNLIYLFNQGGPPVRGQTAGSTDIVISWVYKLTFETLNYNMAAVISIILGLIVATVAFFQFRRTRSFKEGGNI</sequence>
<dbReference type="PANTHER" id="PTHR47314:SF1">
    <property type="entry name" value="MALTOSE_MALTODEXTRIN TRANSPORT SYSTEM PERMEASE PROTEIN MALF"/>
    <property type="match status" value="1"/>
</dbReference>
<evidence type="ECO:0000256" key="4">
    <source>
        <dbReference type="ARBA" id="ARBA00022475"/>
    </source>
</evidence>
<comment type="subcellular location">
    <subcellularLocation>
        <location evidence="1 9">Cell membrane</location>
        <topology evidence="1 9">Multi-pass membrane protein</topology>
    </subcellularLocation>
</comment>
<feature type="transmembrane region" description="Helical" evidence="9">
    <location>
        <begin position="239"/>
        <end position="260"/>
    </location>
</feature>
<keyword evidence="4 10" id="KW-1003">Cell membrane</keyword>
<evidence type="ECO:0000256" key="9">
    <source>
        <dbReference type="RuleBase" id="RU363032"/>
    </source>
</evidence>
<feature type="transmembrane region" description="Helical" evidence="9">
    <location>
        <begin position="136"/>
        <end position="162"/>
    </location>
</feature>
<keyword evidence="3 9" id="KW-0813">Transport</keyword>
<evidence type="ECO:0000256" key="6">
    <source>
        <dbReference type="ARBA" id="ARBA00022692"/>
    </source>
</evidence>
<evidence type="ECO:0000256" key="1">
    <source>
        <dbReference type="ARBA" id="ARBA00004651"/>
    </source>
</evidence>
<feature type="transmembrane region" description="Helical" evidence="9">
    <location>
        <begin position="81"/>
        <end position="101"/>
    </location>
</feature>
<keyword evidence="13" id="KW-1185">Reference proteome</keyword>
<dbReference type="RefSeq" id="WP_280174958.1">
    <property type="nucleotide sequence ID" value="NZ_LT840184.1"/>
</dbReference>
<feature type="transmembrane region" description="Helical" evidence="9">
    <location>
        <begin position="397"/>
        <end position="419"/>
    </location>
</feature>
<accession>A0A1X7HPT5</accession>
<gene>
    <name evidence="12" type="ORF">SAMN05661091_5182</name>
</gene>
<dbReference type="Proteomes" id="UP000192940">
    <property type="component" value="Chromosome I"/>
</dbReference>
<keyword evidence="5 10" id="KW-0762">Sugar transport</keyword>
<dbReference type="SUPFAM" id="SSF160964">
    <property type="entry name" value="MalF N-terminal region-like"/>
    <property type="match status" value="1"/>
</dbReference>
<dbReference type="PANTHER" id="PTHR47314">
    <property type="entry name" value="MALTOSE/MALTODEXTRIN TRANSPORT SYSTEM PERMEASE PROTEIN MALF"/>
    <property type="match status" value="1"/>
</dbReference>
<feature type="transmembrane region" description="Helical" evidence="9">
    <location>
        <begin position="336"/>
        <end position="356"/>
    </location>
</feature>
<evidence type="ECO:0000256" key="7">
    <source>
        <dbReference type="ARBA" id="ARBA00022989"/>
    </source>
</evidence>
<dbReference type="InterPro" id="IPR000515">
    <property type="entry name" value="MetI-like"/>
</dbReference>
<dbReference type="Gene3D" id="1.10.3720.10">
    <property type="entry name" value="MetI-like"/>
    <property type="match status" value="1"/>
</dbReference>
<reference evidence="12 13" key="1">
    <citation type="submission" date="2017-04" db="EMBL/GenBank/DDBJ databases">
        <authorList>
            <person name="Afonso C.L."/>
            <person name="Miller P.J."/>
            <person name="Scott M.A."/>
            <person name="Spackman E."/>
            <person name="Goraichik I."/>
            <person name="Dimitrov K.M."/>
            <person name="Suarez D.L."/>
            <person name="Swayne D.E."/>
        </authorList>
    </citation>
    <scope>NUCLEOTIDE SEQUENCE [LARGE SCALE GENOMIC DNA]</scope>
    <source>
        <strain evidence="12 13">N3/975</strain>
    </source>
</reference>